<accession>L2GV44</accession>
<dbReference type="VEuPathDB" id="MicrosporidiaDB:VCUG_01233"/>
<evidence type="ECO:0000256" key="3">
    <source>
        <dbReference type="ARBA" id="ARBA00022679"/>
    </source>
</evidence>
<evidence type="ECO:0000313" key="10">
    <source>
        <dbReference type="EMBL" id="ELA47237.1"/>
    </source>
</evidence>
<sequence>MKSLNMERTKNCKVRAKSAIDGTMSVCDRERSAINAHKNGSNDAINAHKNGSNDAINAHKNGSNDAINAHKNGMNIKTIDERVAHPKTINDTCSATAQKTGNTEDAAPPNDDMILAKPFYFNSSQFVFEDQIEEKYYPIPKNRPVRIYCDGVYDLFHYGHMRSLMQAKHLFPNVHLLVGVTNDCITLQNKGSLVFNEHERTESVRHCRYVDEVIENAPWSITGTFLETHRIDYVCHDNVPYSCAHSADVYDSLKRSNKFIPTRRTFGISTTNIITKIVKDYDLFVRRQLEKGINADELNLSFFTKESINVKNTIKNIEADLKNEIKEIREELRIALLYWERVSNEMISTFSHRFARTVNEHSLFKKIFRKIILMIERKRR</sequence>
<dbReference type="AlphaFoldDB" id="L2GV44"/>
<dbReference type="EMBL" id="GL877421">
    <property type="protein sequence ID" value="ELA47237.1"/>
    <property type="molecule type" value="Genomic_DNA"/>
</dbReference>
<dbReference type="InterPro" id="IPR014729">
    <property type="entry name" value="Rossmann-like_a/b/a_fold"/>
</dbReference>
<dbReference type="SUPFAM" id="SSF52374">
    <property type="entry name" value="Nucleotidylyl transferase"/>
    <property type="match status" value="1"/>
</dbReference>
<dbReference type="Pfam" id="PF01467">
    <property type="entry name" value="CTP_transf_like"/>
    <property type="match status" value="1"/>
</dbReference>
<keyword evidence="3" id="KW-0808">Transferase</keyword>
<evidence type="ECO:0000256" key="5">
    <source>
        <dbReference type="ARBA" id="ARBA00023098"/>
    </source>
</evidence>
<evidence type="ECO:0000256" key="4">
    <source>
        <dbReference type="ARBA" id="ARBA00022695"/>
    </source>
</evidence>
<dbReference type="InterPro" id="IPR045049">
    <property type="entry name" value="Pcy1-like"/>
</dbReference>
<evidence type="ECO:0000256" key="7">
    <source>
        <dbReference type="ARBA" id="ARBA00023264"/>
    </source>
</evidence>
<dbReference type="InterPro" id="IPR041723">
    <property type="entry name" value="CCT"/>
</dbReference>
<dbReference type="CDD" id="cd02174">
    <property type="entry name" value="CCT"/>
    <property type="match status" value="1"/>
</dbReference>
<dbReference type="InParanoid" id="L2GV44"/>
<dbReference type="OMA" id="HPKTIND"/>
<proteinExistence type="inferred from homology"/>
<dbReference type="RefSeq" id="XP_008074253.1">
    <property type="nucleotide sequence ID" value="XM_008076062.1"/>
</dbReference>
<dbReference type="GO" id="GO:0031210">
    <property type="term" value="F:phosphatidylcholine binding"/>
    <property type="evidence" value="ECO:0007669"/>
    <property type="project" value="TreeGrafter"/>
</dbReference>
<dbReference type="GeneID" id="19879113"/>
<evidence type="ECO:0000256" key="8">
    <source>
        <dbReference type="ARBA" id="ARBA00026101"/>
    </source>
</evidence>
<keyword evidence="11" id="KW-1185">Reference proteome</keyword>
<feature type="domain" description="Cytidyltransferase-like" evidence="9">
    <location>
        <begin position="148"/>
        <end position="275"/>
    </location>
</feature>
<dbReference type="STRING" id="948595.L2GV44"/>
<dbReference type="FunCoup" id="L2GV44">
    <property type="interactions" value="72"/>
</dbReference>
<dbReference type="GO" id="GO:0005635">
    <property type="term" value="C:nuclear envelope"/>
    <property type="evidence" value="ECO:0007669"/>
    <property type="project" value="TreeGrafter"/>
</dbReference>
<evidence type="ECO:0000313" key="11">
    <source>
        <dbReference type="Proteomes" id="UP000011081"/>
    </source>
</evidence>
<evidence type="ECO:0000256" key="1">
    <source>
        <dbReference type="ARBA" id="ARBA00010101"/>
    </source>
</evidence>
<protein>
    <recommendedName>
        <fullName evidence="8">choline-phosphate cytidylyltransferase</fullName>
        <ecNumber evidence="8">2.7.7.15</ecNumber>
    </recommendedName>
</protein>
<dbReference type="InterPro" id="IPR004821">
    <property type="entry name" value="Cyt_trans-like"/>
</dbReference>
<dbReference type="Proteomes" id="UP000011081">
    <property type="component" value="Unassembled WGS sequence"/>
</dbReference>
<dbReference type="HOGENOM" id="CLU_034585_1_2_1"/>
<evidence type="ECO:0000256" key="2">
    <source>
        <dbReference type="ARBA" id="ARBA00022516"/>
    </source>
</evidence>
<keyword evidence="7" id="KW-1208">Phospholipid metabolism</keyword>
<dbReference type="PANTHER" id="PTHR10739">
    <property type="entry name" value="CYTIDYLYLTRANSFERASE"/>
    <property type="match status" value="1"/>
</dbReference>
<gene>
    <name evidence="10" type="ORF">VCUG_01233</name>
</gene>
<evidence type="ECO:0000259" key="9">
    <source>
        <dbReference type="Pfam" id="PF01467"/>
    </source>
</evidence>
<dbReference type="Gene3D" id="3.40.50.620">
    <property type="entry name" value="HUPs"/>
    <property type="match status" value="1"/>
</dbReference>
<name>L2GV44_VAVCU</name>
<evidence type="ECO:0000256" key="6">
    <source>
        <dbReference type="ARBA" id="ARBA00023209"/>
    </source>
</evidence>
<keyword evidence="4" id="KW-0548">Nucleotidyltransferase</keyword>
<reference evidence="11" key="1">
    <citation type="submission" date="2011-03" db="EMBL/GenBank/DDBJ databases">
        <title>The genome sequence of Vavraia culicis strain floridensis.</title>
        <authorList>
            <consortium name="The Broad Institute Genome Sequencing Platform"/>
            <person name="Cuomo C."/>
            <person name="Becnel J."/>
            <person name="Sanscrainte N."/>
            <person name="Young S.K."/>
            <person name="Zeng Q."/>
            <person name="Gargeya S."/>
            <person name="Fitzgerald M."/>
            <person name="Haas B."/>
            <person name="Abouelleil A."/>
            <person name="Alvarado L."/>
            <person name="Arachchi H.M."/>
            <person name="Berlin A."/>
            <person name="Chapman S.B."/>
            <person name="Gearin G."/>
            <person name="Goldberg J."/>
            <person name="Griggs A."/>
            <person name="Gujja S."/>
            <person name="Hansen M."/>
            <person name="Heiman D."/>
            <person name="Howarth C."/>
            <person name="Larimer J."/>
            <person name="Lui A."/>
            <person name="MacDonald P.J.P."/>
            <person name="McCowen C."/>
            <person name="Montmayeur A."/>
            <person name="Murphy C."/>
            <person name="Neiman D."/>
            <person name="Pearson M."/>
            <person name="Priest M."/>
            <person name="Roberts A."/>
            <person name="Saif S."/>
            <person name="Shea T."/>
            <person name="Sisk P."/>
            <person name="Stolte C."/>
            <person name="Sykes S."/>
            <person name="Wortman J."/>
            <person name="Nusbaum C."/>
            <person name="Birren B."/>
        </authorList>
    </citation>
    <scope>NUCLEOTIDE SEQUENCE [LARGE SCALE GENOMIC DNA]</scope>
    <source>
        <strain evidence="11">floridensis</strain>
    </source>
</reference>
<dbReference type="EC" id="2.7.7.15" evidence="8"/>
<dbReference type="OrthoDB" id="17102at2759"/>
<keyword evidence="5" id="KW-0443">Lipid metabolism</keyword>
<dbReference type="GO" id="GO:0004105">
    <property type="term" value="F:choline-phosphate cytidylyltransferase activity"/>
    <property type="evidence" value="ECO:0007669"/>
    <property type="project" value="UniProtKB-EC"/>
</dbReference>
<comment type="similarity">
    <text evidence="1">Belongs to the cytidylyltransferase family.</text>
</comment>
<organism evidence="10 11">
    <name type="scientific">Vavraia culicis (isolate floridensis)</name>
    <name type="common">Microsporidian parasite</name>
    <dbReference type="NCBI Taxonomy" id="948595"/>
    <lineage>
        <taxon>Eukaryota</taxon>
        <taxon>Fungi</taxon>
        <taxon>Fungi incertae sedis</taxon>
        <taxon>Microsporidia</taxon>
        <taxon>Pleistophoridae</taxon>
        <taxon>Vavraia</taxon>
    </lineage>
</organism>
<dbReference type="PANTHER" id="PTHR10739:SF13">
    <property type="entry name" value="CHOLINE-PHOSPHATE CYTIDYLYLTRANSFERASE"/>
    <property type="match status" value="1"/>
</dbReference>
<keyword evidence="2" id="KW-0444">Lipid biosynthesis</keyword>
<dbReference type="NCBIfam" id="TIGR00125">
    <property type="entry name" value="cyt_tran_rel"/>
    <property type="match status" value="1"/>
</dbReference>
<keyword evidence="6" id="KW-0594">Phospholipid biosynthesis</keyword>